<keyword evidence="2" id="KW-1185">Reference proteome</keyword>
<dbReference type="InterPro" id="IPR012349">
    <property type="entry name" value="Split_barrel_FMN-bd"/>
</dbReference>
<accession>A0ABU7M9G5</accession>
<dbReference type="RefSeq" id="WP_330431079.1">
    <property type="nucleotide sequence ID" value="NZ_JAZDUF010000001.1"/>
</dbReference>
<dbReference type="PANTHER" id="PTHR35802:SF1">
    <property type="entry name" value="PROTEASE SYNTHASE AND SPORULATION PROTEIN PAI 2"/>
    <property type="match status" value="1"/>
</dbReference>
<dbReference type="Pfam" id="PF04299">
    <property type="entry name" value="FMN_bind_2"/>
    <property type="match status" value="1"/>
</dbReference>
<dbReference type="Proteomes" id="UP001347146">
    <property type="component" value="Unassembled WGS sequence"/>
</dbReference>
<dbReference type="EMBL" id="JAZDUF010000001">
    <property type="protein sequence ID" value="MEE3849448.1"/>
    <property type="molecule type" value="Genomic_DNA"/>
</dbReference>
<gene>
    <name evidence="1" type="ORF">VZC37_03850</name>
</gene>
<dbReference type="Gene3D" id="2.30.110.10">
    <property type="entry name" value="Electron Transport, Fmn-binding Protein, Chain A"/>
    <property type="match status" value="1"/>
</dbReference>
<evidence type="ECO:0000313" key="1">
    <source>
        <dbReference type="EMBL" id="MEE3849448.1"/>
    </source>
</evidence>
<sequence>MLIHPWDAAVDSGEWQQWLDSTDRFGVLAVNNSDPLQAPIVVPTHFTVAGDDVLIHLARPNPVWAHLEVAGEVRLVVTGDYAFIPGYWRSKDGDPTEKGVPTSYYATVGFVCRPTIVDDPAAKAAILDAQLADFQPEGGHVSVAEEPYARMLAGIRGLRLVVVRVEAKFKYDDNRPVAQREKIIDELGSRGRGLDDAVAAQQQRRVNEIGDWNSGRGRA</sequence>
<evidence type="ECO:0000313" key="2">
    <source>
        <dbReference type="Proteomes" id="UP001347146"/>
    </source>
</evidence>
<reference evidence="1 2" key="1">
    <citation type="submission" date="2024-01" db="EMBL/GenBank/DDBJ databases">
        <title>Draft genome sequence of Gordonia sp. LSe1-13.</title>
        <authorList>
            <person name="Suphannarot A."/>
            <person name="Mingma R."/>
        </authorList>
    </citation>
    <scope>NUCLEOTIDE SEQUENCE [LARGE SCALE GENOMIC DNA]</scope>
    <source>
        <strain evidence="1 2">LSe1-13</strain>
    </source>
</reference>
<dbReference type="InterPro" id="IPR007396">
    <property type="entry name" value="TR_PAI2-type"/>
</dbReference>
<dbReference type="SUPFAM" id="SSF50475">
    <property type="entry name" value="FMN-binding split barrel"/>
    <property type="match status" value="1"/>
</dbReference>
<name>A0ABU7M9G5_9ACTN</name>
<organism evidence="1 2">
    <name type="scientific">Gordonia sesuvii</name>
    <dbReference type="NCBI Taxonomy" id="3116777"/>
    <lineage>
        <taxon>Bacteria</taxon>
        <taxon>Bacillati</taxon>
        <taxon>Actinomycetota</taxon>
        <taxon>Actinomycetes</taxon>
        <taxon>Mycobacteriales</taxon>
        <taxon>Gordoniaceae</taxon>
        <taxon>Gordonia</taxon>
    </lineage>
</organism>
<comment type="caution">
    <text evidence="1">The sequence shown here is derived from an EMBL/GenBank/DDBJ whole genome shotgun (WGS) entry which is preliminary data.</text>
</comment>
<proteinExistence type="predicted"/>
<dbReference type="PANTHER" id="PTHR35802">
    <property type="entry name" value="PROTEASE SYNTHASE AND SPORULATION PROTEIN PAI 2"/>
    <property type="match status" value="1"/>
</dbReference>
<protein>
    <submittedName>
        <fullName evidence="1">FMN-binding negative transcriptional regulator</fullName>
    </submittedName>
</protein>